<reference evidence="4 5" key="1">
    <citation type="submission" date="2014-04" db="EMBL/GenBank/DDBJ databases">
        <title>A new species of microsporidia sheds light on the evolution of extreme parasitism.</title>
        <authorList>
            <person name="Haag K.L."/>
            <person name="James T.Y."/>
            <person name="Larsson R."/>
            <person name="Schaer T.M."/>
            <person name="Refardt D."/>
            <person name="Pombert J.-F."/>
            <person name="Ebert D."/>
        </authorList>
    </citation>
    <scope>NUCLEOTIDE SEQUENCE [LARGE SCALE GENOMIC DNA]</scope>
    <source>
        <strain evidence="4 5">UGP3</strain>
        <tissue evidence="4">Spores</tissue>
    </source>
</reference>
<organism evidence="4 5">
    <name type="scientific">Mitosporidium daphniae</name>
    <dbReference type="NCBI Taxonomy" id="1485682"/>
    <lineage>
        <taxon>Eukaryota</taxon>
        <taxon>Fungi</taxon>
        <taxon>Fungi incertae sedis</taxon>
        <taxon>Microsporidia</taxon>
        <taxon>Mitosporidium</taxon>
    </lineage>
</organism>
<accession>A0A098VTR5</accession>
<keyword evidence="5" id="KW-1185">Reference proteome</keyword>
<dbReference type="VEuPathDB" id="MicrosporidiaDB:DI09_168p20"/>
<dbReference type="AlphaFoldDB" id="A0A098VTR5"/>
<gene>
    <name evidence="4" type="ORF">DI09_168p20</name>
</gene>
<dbReference type="Pfam" id="PF00011">
    <property type="entry name" value="HSP20"/>
    <property type="match status" value="1"/>
</dbReference>
<dbReference type="GeneID" id="25258619"/>
<dbReference type="OrthoDB" id="1431247at2759"/>
<evidence type="ECO:0000259" key="3">
    <source>
        <dbReference type="PROSITE" id="PS01031"/>
    </source>
</evidence>
<dbReference type="Gene3D" id="2.60.40.790">
    <property type="match status" value="1"/>
</dbReference>
<dbReference type="EMBL" id="JMKJ01000075">
    <property type="protein sequence ID" value="KGG52493.1"/>
    <property type="molecule type" value="Genomic_DNA"/>
</dbReference>
<evidence type="ECO:0000313" key="4">
    <source>
        <dbReference type="EMBL" id="KGG52493.1"/>
    </source>
</evidence>
<evidence type="ECO:0000313" key="5">
    <source>
        <dbReference type="Proteomes" id="UP000029725"/>
    </source>
</evidence>
<evidence type="ECO:0000256" key="2">
    <source>
        <dbReference type="RuleBase" id="RU003616"/>
    </source>
</evidence>
<sequence>MDKLFILDNILFGDGAFSSSPCNFSLRSHKKPSCTSSRDDGMQASHSAKTLAVSIWEEPSNENSSNEPLIEAGPSVLVIYAEIPGIKKEDVSISVDGDVINIRCKRNPILSPTPSSEKSETRFYLSEIHAESSFSSFLEYSRKIQVPTDRFNIDTASASVSNGTLAIKIPRKTSKGPIAPKSIPIL</sequence>
<dbReference type="SUPFAM" id="SSF49764">
    <property type="entry name" value="HSP20-like chaperones"/>
    <property type="match status" value="1"/>
</dbReference>
<proteinExistence type="inferred from homology"/>
<dbReference type="PROSITE" id="PS01031">
    <property type="entry name" value="SHSP"/>
    <property type="match status" value="1"/>
</dbReference>
<keyword evidence="4" id="KW-0346">Stress response</keyword>
<dbReference type="HOGENOM" id="CLU_1454776_0_0_1"/>
<dbReference type="InterPro" id="IPR008978">
    <property type="entry name" value="HSP20-like_chaperone"/>
</dbReference>
<comment type="caution">
    <text evidence="4">The sequence shown here is derived from an EMBL/GenBank/DDBJ whole genome shotgun (WGS) entry which is preliminary data.</text>
</comment>
<comment type="similarity">
    <text evidence="1 2">Belongs to the small heat shock protein (HSP20) family.</text>
</comment>
<dbReference type="RefSeq" id="XP_013238929.1">
    <property type="nucleotide sequence ID" value="XM_013383475.1"/>
</dbReference>
<dbReference type="Proteomes" id="UP000029725">
    <property type="component" value="Unassembled WGS sequence"/>
</dbReference>
<feature type="domain" description="SHSP" evidence="3">
    <location>
        <begin position="59"/>
        <end position="186"/>
    </location>
</feature>
<evidence type="ECO:0000256" key="1">
    <source>
        <dbReference type="PROSITE-ProRule" id="PRU00285"/>
    </source>
</evidence>
<dbReference type="CDD" id="cd06464">
    <property type="entry name" value="ACD_sHsps-like"/>
    <property type="match status" value="1"/>
</dbReference>
<name>A0A098VTR5_9MICR</name>
<dbReference type="InterPro" id="IPR002068">
    <property type="entry name" value="A-crystallin/Hsp20_dom"/>
</dbReference>
<protein>
    <submittedName>
        <fullName evidence="4">Heat shock protein Hsp20</fullName>
    </submittedName>
</protein>